<gene>
    <name evidence="2" type="ORF">ACFO8Q_19350</name>
</gene>
<evidence type="ECO:0000313" key="2">
    <source>
        <dbReference type="EMBL" id="MFC4769491.1"/>
    </source>
</evidence>
<dbReference type="Pfam" id="PF17248">
    <property type="entry name" value="DUF5317"/>
    <property type="match status" value="1"/>
</dbReference>
<dbReference type="RefSeq" id="WP_380028063.1">
    <property type="nucleotide sequence ID" value="NZ_JBHSHC010000132.1"/>
</dbReference>
<name>A0ABV9Q5U9_9BACL</name>
<organism evidence="2 3">
    <name type="scientific">Effusibacillus consociatus</name>
    <dbReference type="NCBI Taxonomy" id="1117041"/>
    <lineage>
        <taxon>Bacteria</taxon>
        <taxon>Bacillati</taxon>
        <taxon>Bacillota</taxon>
        <taxon>Bacilli</taxon>
        <taxon>Bacillales</taxon>
        <taxon>Alicyclobacillaceae</taxon>
        <taxon>Effusibacillus</taxon>
    </lineage>
</organism>
<feature type="transmembrane region" description="Helical" evidence="1">
    <location>
        <begin position="141"/>
        <end position="160"/>
    </location>
</feature>
<evidence type="ECO:0000256" key="1">
    <source>
        <dbReference type="SAM" id="Phobius"/>
    </source>
</evidence>
<keyword evidence="1" id="KW-0472">Membrane</keyword>
<evidence type="ECO:0000313" key="3">
    <source>
        <dbReference type="Proteomes" id="UP001596002"/>
    </source>
</evidence>
<protein>
    <submittedName>
        <fullName evidence="2">DUF5317 domain-containing protein</fullName>
    </submittedName>
</protein>
<dbReference type="Proteomes" id="UP001596002">
    <property type="component" value="Unassembled WGS sequence"/>
</dbReference>
<sequence>MFLDFILFSFIVAFLRGGRVREIPIFQKLYFLAASILLQLTSVFLHQWASVLVSIAYLCVLLFFVSNRENEDIRIFLIGWLMNAVVIWANWGRMPVDLDQARKTGLPLDRLIQGTDYKHSILTDSTHLPFLADIIYMPFPIPRVISIGDIFIMLGAFLLIQRLMNKPISLIQLREGKNYGAATKG</sequence>
<comment type="caution">
    <text evidence="2">The sequence shown here is derived from an EMBL/GenBank/DDBJ whole genome shotgun (WGS) entry which is preliminary data.</text>
</comment>
<keyword evidence="1" id="KW-1133">Transmembrane helix</keyword>
<keyword evidence="1" id="KW-0812">Transmembrane</keyword>
<dbReference type="EMBL" id="JBHSHC010000132">
    <property type="protein sequence ID" value="MFC4769491.1"/>
    <property type="molecule type" value="Genomic_DNA"/>
</dbReference>
<feature type="transmembrane region" description="Helical" evidence="1">
    <location>
        <begin position="73"/>
        <end position="91"/>
    </location>
</feature>
<reference evidence="3" key="1">
    <citation type="journal article" date="2019" name="Int. J. Syst. Evol. Microbiol.">
        <title>The Global Catalogue of Microorganisms (GCM) 10K type strain sequencing project: providing services to taxonomists for standard genome sequencing and annotation.</title>
        <authorList>
            <consortium name="The Broad Institute Genomics Platform"/>
            <consortium name="The Broad Institute Genome Sequencing Center for Infectious Disease"/>
            <person name="Wu L."/>
            <person name="Ma J."/>
        </authorList>
    </citation>
    <scope>NUCLEOTIDE SEQUENCE [LARGE SCALE GENOMIC DNA]</scope>
    <source>
        <strain evidence="3">WYCCWR 12678</strain>
    </source>
</reference>
<dbReference type="InterPro" id="IPR035168">
    <property type="entry name" value="DUF5317"/>
</dbReference>
<accession>A0ABV9Q5U9</accession>
<keyword evidence="3" id="KW-1185">Reference proteome</keyword>
<feature type="transmembrane region" description="Helical" evidence="1">
    <location>
        <begin position="44"/>
        <end position="66"/>
    </location>
</feature>
<proteinExistence type="predicted"/>